<dbReference type="InterPro" id="IPR025896">
    <property type="entry name" value="Spi_Prtas-inh"/>
</dbReference>
<feature type="domain" description="Spi protease inhibitor" evidence="10">
    <location>
        <begin position="44"/>
        <end position="126"/>
    </location>
</feature>
<keyword evidence="2" id="KW-0433">Leucine-rich repeat</keyword>
<name>A0A9J6ZRU6_9BACT</name>
<evidence type="ECO:0000256" key="9">
    <source>
        <dbReference type="SAM" id="Phobius"/>
    </source>
</evidence>
<dbReference type="SUPFAM" id="SSF54001">
    <property type="entry name" value="Cysteine proteinases"/>
    <property type="match status" value="1"/>
</dbReference>
<dbReference type="PANTHER" id="PTHR48065">
    <property type="entry name" value="OS10G0469600 PROTEIN"/>
    <property type="match status" value="1"/>
</dbReference>
<keyword evidence="12" id="KW-1185">Reference proteome</keyword>
<dbReference type="Pfam" id="PF13734">
    <property type="entry name" value="Inhibitor_I69"/>
    <property type="match status" value="1"/>
</dbReference>
<evidence type="ECO:0000256" key="4">
    <source>
        <dbReference type="ARBA" id="ARBA00022729"/>
    </source>
</evidence>
<dbReference type="PROSITE" id="PS51450">
    <property type="entry name" value="LRR"/>
    <property type="match status" value="3"/>
</dbReference>
<dbReference type="InterPro" id="IPR032675">
    <property type="entry name" value="LRR_dom_sf"/>
</dbReference>
<proteinExistence type="inferred from homology"/>
<dbReference type="GO" id="GO:0006508">
    <property type="term" value="P:proteolysis"/>
    <property type="evidence" value="ECO:0007669"/>
    <property type="project" value="UniProtKB-KW"/>
</dbReference>
<dbReference type="InterPro" id="IPR001611">
    <property type="entry name" value="Leu-rich_rpt"/>
</dbReference>
<gene>
    <name evidence="11" type="ORF">M9189_04755</name>
</gene>
<evidence type="ECO:0000256" key="7">
    <source>
        <dbReference type="ARBA" id="ARBA00022807"/>
    </source>
</evidence>
<organism evidence="11 12">
    <name type="scientific">Xiashengella succiniciproducens</name>
    <dbReference type="NCBI Taxonomy" id="2949635"/>
    <lineage>
        <taxon>Bacteria</taxon>
        <taxon>Pseudomonadati</taxon>
        <taxon>Bacteroidota</taxon>
        <taxon>Bacteroidia</taxon>
        <taxon>Marinilabiliales</taxon>
        <taxon>Marinilabiliaceae</taxon>
        <taxon>Xiashengella</taxon>
    </lineage>
</organism>
<dbReference type="SMART" id="SM00364">
    <property type="entry name" value="LRR_BAC"/>
    <property type="match status" value="6"/>
</dbReference>
<keyword evidence="9" id="KW-0472">Membrane</keyword>
<evidence type="ECO:0000256" key="3">
    <source>
        <dbReference type="ARBA" id="ARBA00022670"/>
    </source>
</evidence>
<dbReference type="EMBL" id="CP098400">
    <property type="protein sequence ID" value="URW80660.1"/>
    <property type="molecule type" value="Genomic_DNA"/>
</dbReference>
<dbReference type="RefSeq" id="WP_250725036.1">
    <property type="nucleotide sequence ID" value="NZ_CP098400.1"/>
</dbReference>
<feature type="active site" description="Nucleophile" evidence="8">
    <location>
        <position position="171"/>
    </location>
</feature>
<comment type="similarity">
    <text evidence="1">Belongs to the peptidase C10 family.</text>
</comment>
<evidence type="ECO:0000256" key="8">
    <source>
        <dbReference type="PIRSR" id="PIRSR600200-1"/>
    </source>
</evidence>
<dbReference type="FunFam" id="3.80.10.10:FF:000041">
    <property type="entry name" value="LRR receptor-like serine/threonine-protein kinase ERECTA"/>
    <property type="match status" value="2"/>
</dbReference>
<dbReference type="SMART" id="SM00369">
    <property type="entry name" value="LRR_TYP"/>
    <property type="match status" value="8"/>
</dbReference>
<dbReference type="Gene3D" id="3.90.70.50">
    <property type="entry name" value="Peptidase C10, streptopain"/>
    <property type="match status" value="2"/>
</dbReference>
<evidence type="ECO:0000313" key="11">
    <source>
        <dbReference type="EMBL" id="URW80660.1"/>
    </source>
</evidence>
<keyword evidence="9" id="KW-0812">Transmembrane</keyword>
<feature type="transmembrane region" description="Helical" evidence="9">
    <location>
        <begin position="21"/>
        <end position="40"/>
    </location>
</feature>
<dbReference type="InterPro" id="IPR003591">
    <property type="entry name" value="Leu-rich_rpt_typical-subtyp"/>
</dbReference>
<dbReference type="GO" id="GO:0008234">
    <property type="term" value="F:cysteine-type peptidase activity"/>
    <property type="evidence" value="ECO:0007669"/>
    <property type="project" value="UniProtKB-KW"/>
</dbReference>
<reference evidence="11" key="1">
    <citation type="submission" date="2022-05" db="EMBL/GenBank/DDBJ databases">
        <authorList>
            <person name="Sun X."/>
        </authorList>
    </citation>
    <scope>NUCLEOTIDE SEQUENCE</scope>
    <source>
        <strain evidence="11">Ai-910</strain>
    </source>
</reference>
<evidence type="ECO:0000259" key="10">
    <source>
        <dbReference type="Pfam" id="PF13734"/>
    </source>
</evidence>
<evidence type="ECO:0000256" key="2">
    <source>
        <dbReference type="ARBA" id="ARBA00022614"/>
    </source>
</evidence>
<evidence type="ECO:0000256" key="6">
    <source>
        <dbReference type="ARBA" id="ARBA00022801"/>
    </source>
</evidence>
<keyword evidence="5" id="KW-0677">Repeat</keyword>
<dbReference type="KEGG" id="alkq:M9189_04755"/>
<dbReference type="Pfam" id="PF00560">
    <property type="entry name" value="LRR_1"/>
    <property type="match status" value="3"/>
</dbReference>
<dbReference type="InterPro" id="IPR038765">
    <property type="entry name" value="Papain-like_cys_pep_sf"/>
</dbReference>
<dbReference type="SMART" id="SM00365">
    <property type="entry name" value="LRR_SD22"/>
    <property type="match status" value="4"/>
</dbReference>
<keyword evidence="4" id="KW-0732">Signal</keyword>
<keyword evidence="7" id="KW-0788">Thiol protease</keyword>
<sequence>MENSTPNTYTPQNFSKGANNVLSITCLTLLLCILPFSMLAQSRMQTAQDFLQSSSSLKSASDVYLKYESTGEVTTRVAVFESENNGFVLIAGDDEQHKVVGYVDNGKFNYYQAPEALVAILSWYEEIPISQSHALLKSGSSYTPIAPMLDQRGIALNQFLHPETGNCATGCAATAFLQIMAYHQYPAKGKGSHCYNHPVIGQLCTDMENSYYDWNTMTEDDYEALSLQLGIAMEMQYCLSYEMIGSAPGRPNYEWVMQNNFGYHMHMSSTQSWYMQNELEQERPIYVVIPGKSAYHAVVVDGMDSDGRFHVNFGWGGAYNGYFDLLSSDTILTGNKEFFANVAQAVYLSPEPITVNETDSLALLAINEAFGGALDWDLQLPVIRWPGVLVMNGRVVGLKIDRYNDPFEGYLPEELGQLSELRTLYVTGKLHGTLPDALYDLPQLRELTLDAVYGSTLKGQLSEKLVQLQKLESIDISHLLEGPLPEALGQLGNLREIYLYDNNLSGTLPTSITNLSKLRSLTISSCGIEGGLPIDIGRLSALQSIYLDGNRLEGPLPESLGELTGLIGLHLANNRFSGEIPASLGNCRELLVLDLQNNLLEGAIPPELGALSRLSRLPFQDNQFSSLPDEIGQLQGLTNINLNNNQLTSLPEGLQQLSGLKILQAANNAIATLPTNFGAWRDLRVLNLSHNRLTVFPEELCNLRKLEELDLSHNRIERLPAGVDGFRVPALLKLNNNELSDNIPLAFLQGDHTLFMGWNRLRYENIPEGDAYQQGLGNQKEVLLRDSLFKVPAGESIHIDIRELTGMDHPGNRYYWMKYPEQWDYTFHNEDFFKNESPVLTIEMSEGDKAQRYYCKIFNDEAPRYDWEFQGNPERSPLLNYLNTQAITVLPMTEQEQLEASYPESVVLDLQQIPNASLNDRRVVLVPPFSTRGDIAWEASVDGTTWYRIDGQMSQNDLAVNVVSYSSTQLVLEPMTTAWYRCVLEENNCDPLYGTPLKVSSLGQTLFDEIVNVDLEDFTVEVDSIEVTLPKGLSQGDFRLVITKLENPPAAPEGHRMGSVYDLTVSFGSVFTLPLEIKLKNIDVEGIDDKDIPNYRPVFFNEAEQKWEAYNEGGLIMGKNELYFKTFHLTKLGWWEIQHGSYTHSFENDRVKVIYRYKPHSKEDGQYHAYYLLNIAKGGTKPWHDSNTDPDQDGTPYLVQDVAHYMKEIMDAFEGAGLPYMGLRKFIVYVGDTGSGIVNRILGSGDALGYITMSGYAEGYFYLNSSYAYETDDVRRTLAHEYMHYTQHGYFNVVAGNYFFAEAHAPLADRLVWTADEMEDTEPELNLMGALTSTKNGLSIYDLLGTSWDAGTASLFSLAEKFTINSADANTSSAFLHYMRSYRNGTPLNVAKILREHLLSLGIITNWSWRTYLNSQIQSDLGSTIGKEYDAWVRYLLEGKNENFTIINTAGGNPFTPLISNAGSENKGTFATHASWLFTSGDDVPREEVLQFTVPHLASRVVLLHNQTADRSLVVNYERRDEKNPEEMVYYGWWDHEAKRMVFEDLSDSTNYAVILDARTEEAEKNFQHMALLLFVNQKCPDVVALSANFSADIKLTATPVINIDALLYANVSDQAIHHYDDGSKGAFIVTGRMDIWRNLTLSYAWELNDYNRTKRMLNDSTVVIETSFNERIDITNGKALPNTIKEWKKRQSIFYNLITGRMEIMQSTETTSSWGAYYDYENVPHAANTYRRTEEMHHMVVEDVFNFITGPISNISDKAHSYETTGTYHTQSTLKKLEHTITDSSLDSQGNVTGSTTKTLTGTDYSGQEVKVTLWFTCE</sequence>
<keyword evidence="9" id="KW-1133">Transmembrane helix</keyword>
<accession>A0A9J6ZRU6</accession>
<dbReference type="SUPFAM" id="SSF52058">
    <property type="entry name" value="L domain-like"/>
    <property type="match status" value="1"/>
</dbReference>
<feature type="active site" description="Proton acceptor" evidence="8">
    <location>
        <position position="296"/>
    </location>
</feature>
<dbReference type="Proteomes" id="UP001056426">
    <property type="component" value="Chromosome"/>
</dbReference>
<dbReference type="InterPro" id="IPR044934">
    <property type="entry name" value="Streptopain_sf"/>
</dbReference>
<reference evidence="11" key="2">
    <citation type="submission" date="2022-06" db="EMBL/GenBank/DDBJ databases">
        <title>Xiashengella guii gen. nov. sp. nov., a bacterium isolated form anaerobic digestion tank.</title>
        <authorList>
            <person name="Huang H."/>
        </authorList>
    </citation>
    <scope>NUCLEOTIDE SEQUENCE</scope>
    <source>
        <strain evidence="11">Ai-910</strain>
    </source>
</reference>
<evidence type="ECO:0000256" key="5">
    <source>
        <dbReference type="ARBA" id="ARBA00022737"/>
    </source>
</evidence>
<dbReference type="Pfam" id="PF13855">
    <property type="entry name" value="LRR_8"/>
    <property type="match status" value="1"/>
</dbReference>
<protein>
    <submittedName>
        <fullName evidence="11">C10 family peptidase</fullName>
    </submittedName>
</protein>
<evidence type="ECO:0000256" key="1">
    <source>
        <dbReference type="ARBA" id="ARBA00009693"/>
    </source>
</evidence>
<keyword evidence="6" id="KW-0378">Hydrolase</keyword>
<keyword evidence="3" id="KW-0645">Protease</keyword>
<dbReference type="Pfam" id="PF01640">
    <property type="entry name" value="Peptidase_C10"/>
    <property type="match status" value="1"/>
</dbReference>
<evidence type="ECO:0000313" key="12">
    <source>
        <dbReference type="Proteomes" id="UP001056426"/>
    </source>
</evidence>
<dbReference type="Gene3D" id="3.80.10.10">
    <property type="entry name" value="Ribonuclease Inhibitor"/>
    <property type="match status" value="3"/>
</dbReference>
<dbReference type="InterPro" id="IPR000200">
    <property type="entry name" value="Peptidase_C10"/>
</dbReference>